<dbReference type="PANTHER" id="PTHR33116">
    <property type="entry name" value="REVERSE TRANSCRIPTASE ZINC-BINDING DOMAIN-CONTAINING PROTEIN-RELATED-RELATED"/>
    <property type="match status" value="1"/>
</dbReference>
<evidence type="ECO:0000259" key="1">
    <source>
        <dbReference type="Pfam" id="PF13966"/>
    </source>
</evidence>
<dbReference type="Pfam" id="PF13966">
    <property type="entry name" value="zf-RVT"/>
    <property type="match status" value="1"/>
</dbReference>
<feature type="domain" description="Reverse transcriptase zinc-binding" evidence="1">
    <location>
        <begin position="99"/>
        <end position="179"/>
    </location>
</feature>
<organism evidence="2">
    <name type="scientific">Sesamum radiatum</name>
    <name type="common">Black benniseed</name>
    <dbReference type="NCBI Taxonomy" id="300843"/>
    <lineage>
        <taxon>Eukaryota</taxon>
        <taxon>Viridiplantae</taxon>
        <taxon>Streptophyta</taxon>
        <taxon>Embryophyta</taxon>
        <taxon>Tracheophyta</taxon>
        <taxon>Spermatophyta</taxon>
        <taxon>Magnoliopsida</taxon>
        <taxon>eudicotyledons</taxon>
        <taxon>Gunneridae</taxon>
        <taxon>Pentapetalae</taxon>
        <taxon>asterids</taxon>
        <taxon>lamiids</taxon>
        <taxon>Lamiales</taxon>
        <taxon>Pedaliaceae</taxon>
        <taxon>Sesamum</taxon>
    </lineage>
</organism>
<accession>A0AAW2TTU0</accession>
<sequence>MLGLRQTLLNHIEFKIGNGDSLSLWHDPWHSLGPLISRFPWGPSILQLSEKSKLSSVIIEGEWHWPPVTAMECNEIIHNLPHTCRGNDLITWRLTGGEFNTATAYDVFHPPVPKVGWSSLLLGRFKTPRYSFILWLAILEKLSTMDKPWLARFGGECVLCHHKMETHDHLFFKCIYSRQCLYGLKGAVRFYWRNHSWVSDVIWAARKWREKHYVNAAFRALLASILYHIWQERNRQVFQGIERPSSSIVHAAVDEIRQRIVTVDLPNSVSKRGLYRLWRIPWSDESTA</sequence>
<dbReference type="PANTHER" id="PTHR33116:SF84">
    <property type="entry name" value="RNA-DIRECTED DNA POLYMERASE"/>
    <property type="match status" value="1"/>
</dbReference>
<dbReference type="AlphaFoldDB" id="A0AAW2TTU0"/>
<comment type="caution">
    <text evidence="2">The sequence shown here is derived from an EMBL/GenBank/DDBJ whole genome shotgun (WGS) entry which is preliminary data.</text>
</comment>
<name>A0AAW2TTU0_SESRA</name>
<gene>
    <name evidence="2" type="ORF">Sradi_1728300</name>
</gene>
<protein>
    <recommendedName>
        <fullName evidence="1">Reverse transcriptase zinc-binding domain-containing protein</fullName>
    </recommendedName>
</protein>
<evidence type="ECO:0000313" key="2">
    <source>
        <dbReference type="EMBL" id="KAL0407939.1"/>
    </source>
</evidence>
<dbReference type="InterPro" id="IPR026960">
    <property type="entry name" value="RVT-Znf"/>
</dbReference>
<proteinExistence type="predicted"/>
<reference evidence="2" key="2">
    <citation type="journal article" date="2024" name="Plant">
        <title>Genomic evolution and insights into agronomic trait innovations of Sesamum species.</title>
        <authorList>
            <person name="Miao H."/>
            <person name="Wang L."/>
            <person name="Qu L."/>
            <person name="Liu H."/>
            <person name="Sun Y."/>
            <person name="Le M."/>
            <person name="Wang Q."/>
            <person name="Wei S."/>
            <person name="Zheng Y."/>
            <person name="Lin W."/>
            <person name="Duan Y."/>
            <person name="Cao H."/>
            <person name="Xiong S."/>
            <person name="Wang X."/>
            <person name="Wei L."/>
            <person name="Li C."/>
            <person name="Ma Q."/>
            <person name="Ju M."/>
            <person name="Zhao R."/>
            <person name="Li G."/>
            <person name="Mu C."/>
            <person name="Tian Q."/>
            <person name="Mei H."/>
            <person name="Zhang T."/>
            <person name="Gao T."/>
            <person name="Zhang H."/>
        </authorList>
    </citation>
    <scope>NUCLEOTIDE SEQUENCE</scope>
    <source>
        <strain evidence="2">G02</strain>
    </source>
</reference>
<dbReference type="EMBL" id="JACGWJ010000007">
    <property type="protein sequence ID" value="KAL0407939.1"/>
    <property type="molecule type" value="Genomic_DNA"/>
</dbReference>
<reference evidence="2" key="1">
    <citation type="submission" date="2020-06" db="EMBL/GenBank/DDBJ databases">
        <authorList>
            <person name="Li T."/>
            <person name="Hu X."/>
            <person name="Zhang T."/>
            <person name="Song X."/>
            <person name="Zhang H."/>
            <person name="Dai N."/>
            <person name="Sheng W."/>
            <person name="Hou X."/>
            <person name="Wei L."/>
        </authorList>
    </citation>
    <scope>NUCLEOTIDE SEQUENCE</scope>
    <source>
        <strain evidence="2">G02</strain>
        <tissue evidence="2">Leaf</tissue>
    </source>
</reference>